<gene>
    <name evidence="1" type="ORF">RF11_03754</name>
</gene>
<dbReference type="OrthoDB" id="8061556at2759"/>
<protein>
    <submittedName>
        <fullName evidence="1">Uncharacterized protein</fullName>
    </submittedName>
</protein>
<dbReference type="AlphaFoldDB" id="A0A0C2JS24"/>
<evidence type="ECO:0000313" key="2">
    <source>
        <dbReference type="Proteomes" id="UP000031668"/>
    </source>
</evidence>
<sequence length="193" mass="22610">MKTTTILINFVSYPIASVISGDEERMIEYTSNQRFYEHVIQNTKLFWDIIQFGTCFVRTALFLSRFYYDIQIILPSIVGKIVDNLCMKNLRIAVPKKSERGVYHNNISRVGEDNFSSIFYVIFMLVRDIRGLVMNFGEFSEITSNSINAIGFLRHYGILPEDMFSQQCSGRMVEHQRKDVSDKIWIFRVFNKI</sequence>
<keyword evidence="2" id="KW-1185">Reference proteome</keyword>
<name>A0A0C2JS24_THEKT</name>
<accession>A0A0C2JS24</accession>
<organism evidence="1 2">
    <name type="scientific">Thelohanellus kitauei</name>
    <name type="common">Myxosporean</name>
    <dbReference type="NCBI Taxonomy" id="669202"/>
    <lineage>
        <taxon>Eukaryota</taxon>
        <taxon>Metazoa</taxon>
        <taxon>Cnidaria</taxon>
        <taxon>Myxozoa</taxon>
        <taxon>Myxosporea</taxon>
        <taxon>Bivalvulida</taxon>
        <taxon>Platysporina</taxon>
        <taxon>Myxobolidae</taxon>
        <taxon>Thelohanellus</taxon>
    </lineage>
</organism>
<comment type="caution">
    <text evidence="1">The sequence shown here is derived from an EMBL/GenBank/DDBJ whole genome shotgun (WGS) entry which is preliminary data.</text>
</comment>
<evidence type="ECO:0000313" key="1">
    <source>
        <dbReference type="EMBL" id="KII72218.1"/>
    </source>
</evidence>
<dbReference type="EMBL" id="JWZT01001318">
    <property type="protein sequence ID" value="KII72218.1"/>
    <property type="molecule type" value="Genomic_DNA"/>
</dbReference>
<reference evidence="1 2" key="1">
    <citation type="journal article" date="2014" name="Genome Biol. Evol.">
        <title>The genome of the myxosporean Thelohanellus kitauei shows adaptations to nutrient acquisition within its fish host.</title>
        <authorList>
            <person name="Yang Y."/>
            <person name="Xiong J."/>
            <person name="Zhou Z."/>
            <person name="Huo F."/>
            <person name="Miao W."/>
            <person name="Ran C."/>
            <person name="Liu Y."/>
            <person name="Zhang J."/>
            <person name="Feng J."/>
            <person name="Wang M."/>
            <person name="Wang M."/>
            <person name="Wang L."/>
            <person name="Yao B."/>
        </authorList>
    </citation>
    <scope>NUCLEOTIDE SEQUENCE [LARGE SCALE GENOMIC DNA]</scope>
    <source>
        <strain evidence="1">Wuqing</strain>
    </source>
</reference>
<proteinExistence type="predicted"/>
<dbReference type="Proteomes" id="UP000031668">
    <property type="component" value="Unassembled WGS sequence"/>
</dbReference>